<keyword evidence="1" id="KW-0472">Membrane</keyword>
<feature type="transmembrane region" description="Helical" evidence="1">
    <location>
        <begin position="105"/>
        <end position="123"/>
    </location>
</feature>
<sequence length="214" mass="24012">MIDFLRSTVEWKNWGMNVLTISALGTLVLTVVQARSFAKQAKAIWNSGKGDSVSVTMFGYLQFYLVAFVFYGIAMKSIAMVANSLLFICIIPILFGLCKYKKLTPLEWCSLAAFSVLPVAMAVTPYKQQLFFCMLAGLLVAFSCPAYEIWRNKDAGVFEVQVAVATMCTNIFWGVYAFMVWDVPLMLFNPLSCALMVVTICLWMRYKRSPVCVA</sequence>
<keyword evidence="1" id="KW-0812">Transmembrane</keyword>
<dbReference type="Gene3D" id="1.20.1280.290">
    <property type="match status" value="1"/>
</dbReference>
<feature type="transmembrane region" description="Helical" evidence="1">
    <location>
        <begin position="53"/>
        <end position="74"/>
    </location>
</feature>
<keyword evidence="1" id="KW-1133">Transmembrane helix</keyword>
<dbReference type="Pfam" id="PF03083">
    <property type="entry name" value="MtN3_slv"/>
    <property type="match status" value="1"/>
</dbReference>
<name>A0A1F8DXP1_9BACT</name>
<evidence type="ECO:0000313" key="2">
    <source>
        <dbReference type="EMBL" id="OGM93313.1"/>
    </source>
</evidence>
<dbReference type="InterPro" id="IPR004316">
    <property type="entry name" value="SWEET_rpt"/>
</dbReference>
<protein>
    <submittedName>
        <fullName evidence="2">Uncharacterized protein</fullName>
    </submittedName>
</protein>
<evidence type="ECO:0000313" key="3">
    <source>
        <dbReference type="Proteomes" id="UP000176422"/>
    </source>
</evidence>
<proteinExistence type="predicted"/>
<feature type="transmembrane region" description="Helical" evidence="1">
    <location>
        <begin position="187"/>
        <end position="206"/>
    </location>
</feature>
<gene>
    <name evidence="2" type="ORF">A2372_02860</name>
</gene>
<accession>A0A1F8DXP1</accession>
<evidence type="ECO:0000256" key="1">
    <source>
        <dbReference type="SAM" id="Phobius"/>
    </source>
</evidence>
<comment type="caution">
    <text evidence="2">The sequence shown here is derived from an EMBL/GenBank/DDBJ whole genome shotgun (WGS) entry which is preliminary data.</text>
</comment>
<feature type="transmembrane region" description="Helical" evidence="1">
    <location>
        <begin position="14"/>
        <end position="32"/>
    </location>
</feature>
<dbReference type="EMBL" id="MGIT01000001">
    <property type="protein sequence ID" value="OGM93313.1"/>
    <property type="molecule type" value="Genomic_DNA"/>
</dbReference>
<dbReference type="Proteomes" id="UP000176422">
    <property type="component" value="Unassembled WGS sequence"/>
</dbReference>
<dbReference type="GO" id="GO:0016020">
    <property type="term" value="C:membrane"/>
    <property type="evidence" value="ECO:0007669"/>
    <property type="project" value="InterPro"/>
</dbReference>
<organism evidence="2 3">
    <name type="scientific">Candidatus Wolfebacteria bacterium RIFOXYB1_FULL_54_12</name>
    <dbReference type="NCBI Taxonomy" id="1802559"/>
    <lineage>
        <taxon>Bacteria</taxon>
        <taxon>Candidatus Wolfeibacteriota</taxon>
    </lineage>
</organism>
<feature type="transmembrane region" description="Helical" evidence="1">
    <location>
        <begin position="80"/>
        <end position="98"/>
    </location>
</feature>
<feature type="transmembrane region" description="Helical" evidence="1">
    <location>
        <begin position="129"/>
        <end position="150"/>
    </location>
</feature>
<dbReference type="AlphaFoldDB" id="A0A1F8DXP1"/>
<feature type="transmembrane region" description="Helical" evidence="1">
    <location>
        <begin position="162"/>
        <end position="181"/>
    </location>
</feature>
<reference evidence="2 3" key="1">
    <citation type="journal article" date="2016" name="Nat. Commun.">
        <title>Thousands of microbial genomes shed light on interconnected biogeochemical processes in an aquifer system.</title>
        <authorList>
            <person name="Anantharaman K."/>
            <person name="Brown C.T."/>
            <person name="Hug L.A."/>
            <person name="Sharon I."/>
            <person name="Castelle C.J."/>
            <person name="Probst A.J."/>
            <person name="Thomas B.C."/>
            <person name="Singh A."/>
            <person name="Wilkins M.J."/>
            <person name="Karaoz U."/>
            <person name="Brodie E.L."/>
            <person name="Williams K.H."/>
            <person name="Hubbard S.S."/>
            <person name="Banfield J.F."/>
        </authorList>
    </citation>
    <scope>NUCLEOTIDE SEQUENCE [LARGE SCALE GENOMIC DNA]</scope>
</reference>